<evidence type="ECO:0000256" key="4">
    <source>
        <dbReference type="RuleBase" id="RU003718"/>
    </source>
</evidence>
<dbReference type="EC" id="2.4.1.-" evidence="5"/>
<evidence type="ECO:0000256" key="1">
    <source>
        <dbReference type="ARBA" id="ARBA00009995"/>
    </source>
</evidence>
<protein>
    <recommendedName>
        <fullName evidence="5">Glycosyltransferase</fullName>
        <ecNumber evidence="5">2.4.1.-</ecNumber>
    </recommendedName>
</protein>
<keyword evidence="7" id="KW-1185">Reference proteome</keyword>
<dbReference type="AlphaFoldDB" id="A0A2Z7C2N1"/>
<dbReference type="InterPro" id="IPR035595">
    <property type="entry name" value="UDP_glycos_trans_CS"/>
</dbReference>
<dbReference type="GO" id="GO:0035251">
    <property type="term" value="F:UDP-glucosyltransferase activity"/>
    <property type="evidence" value="ECO:0007669"/>
    <property type="project" value="TreeGrafter"/>
</dbReference>
<dbReference type="OrthoDB" id="884626at2759"/>
<gene>
    <name evidence="6" type="ORF">F511_10308</name>
</gene>
<evidence type="ECO:0000313" key="6">
    <source>
        <dbReference type="EMBL" id="KZV41174.1"/>
    </source>
</evidence>
<proteinExistence type="inferred from homology"/>
<reference evidence="6 7" key="1">
    <citation type="journal article" date="2015" name="Proc. Natl. Acad. Sci. U.S.A.">
        <title>The resurrection genome of Boea hygrometrica: A blueprint for survival of dehydration.</title>
        <authorList>
            <person name="Xiao L."/>
            <person name="Yang G."/>
            <person name="Zhang L."/>
            <person name="Yang X."/>
            <person name="Zhao S."/>
            <person name="Ji Z."/>
            <person name="Zhou Q."/>
            <person name="Hu M."/>
            <person name="Wang Y."/>
            <person name="Chen M."/>
            <person name="Xu Y."/>
            <person name="Jin H."/>
            <person name="Xiao X."/>
            <person name="Hu G."/>
            <person name="Bao F."/>
            <person name="Hu Y."/>
            <person name="Wan P."/>
            <person name="Li L."/>
            <person name="Deng X."/>
            <person name="Kuang T."/>
            <person name="Xiang C."/>
            <person name="Zhu J.K."/>
            <person name="Oliver M.J."/>
            <person name="He Y."/>
        </authorList>
    </citation>
    <scope>NUCLEOTIDE SEQUENCE [LARGE SCALE GENOMIC DNA]</scope>
    <source>
        <strain evidence="7">cv. XS01</strain>
    </source>
</reference>
<keyword evidence="2 4" id="KW-0328">Glycosyltransferase</keyword>
<dbReference type="EMBL" id="KQ999821">
    <property type="protein sequence ID" value="KZV41174.1"/>
    <property type="molecule type" value="Genomic_DNA"/>
</dbReference>
<dbReference type="PANTHER" id="PTHR48047">
    <property type="entry name" value="GLYCOSYLTRANSFERASE"/>
    <property type="match status" value="1"/>
</dbReference>
<dbReference type="PANTHER" id="PTHR48047:SF45">
    <property type="entry name" value="SCOPOLETIN GLUCOSYLTRANSFERASE-LIKE"/>
    <property type="match status" value="1"/>
</dbReference>
<dbReference type="PROSITE" id="PS00375">
    <property type="entry name" value="UDPGT"/>
    <property type="match status" value="1"/>
</dbReference>
<dbReference type="Pfam" id="PF00201">
    <property type="entry name" value="UDPGT"/>
    <property type="match status" value="1"/>
</dbReference>
<dbReference type="Gene3D" id="3.40.50.2000">
    <property type="entry name" value="Glycogen Phosphorylase B"/>
    <property type="match status" value="2"/>
</dbReference>
<evidence type="ECO:0000256" key="2">
    <source>
        <dbReference type="ARBA" id="ARBA00022676"/>
    </source>
</evidence>
<dbReference type="SUPFAM" id="SSF53756">
    <property type="entry name" value="UDP-Glycosyltransferase/glycogen phosphorylase"/>
    <property type="match status" value="1"/>
</dbReference>
<sequence length="463" mass="52030">MAHGHMIPMLDMAKLFTSRGVRTTVISTLAFSDPIRKAQESGTEIGLRIIRLPNQESGLPEHIQRLDQITTVDLVQKFVKAISLLQVPVEKLIQELNPDCIVSDTFFPWTTDSATKFGIPRLVFHGTGYLARCSSEQMRLHKPFKNVSSDSEPFVLPYLPHQLKFTRTQISPFDLRESEGEFAELIFQSREADRRSFGVAVNSFYELESSYADHYRNFLGIKAWNIGPLLLCNNGDEEKALRGRNSAIDEHECLAWLDSKKPDSVVYACFGSMASFTQAQLHEIAFGLESSGQDYILVVRDRRTDGKHGDFSLNGFKNRIGEKGLIIQGWAPQMLILDHPSVGVFVTHCGWNSILEGVCAGVPMVTWPMFAEQFFNEKLVTEVLMIGVSVENKQWRTVAVEGVPRETMAKAVRRVMLGGDATEMRDRAKCCREVARNAVEEGGSSYTDLSALIKELSVHRNHK</sequence>
<accession>A0A2Z7C2N1</accession>
<name>A0A2Z7C2N1_9LAMI</name>
<dbReference type="FunFam" id="3.40.50.2000:FF:000047">
    <property type="entry name" value="Glycosyltransferase"/>
    <property type="match status" value="1"/>
</dbReference>
<evidence type="ECO:0000313" key="7">
    <source>
        <dbReference type="Proteomes" id="UP000250235"/>
    </source>
</evidence>
<dbReference type="CDD" id="cd03784">
    <property type="entry name" value="GT1_Gtf-like"/>
    <property type="match status" value="1"/>
</dbReference>
<evidence type="ECO:0000256" key="3">
    <source>
        <dbReference type="ARBA" id="ARBA00022679"/>
    </source>
</evidence>
<dbReference type="InterPro" id="IPR002213">
    <property type="entry name" value="UDP_glucos_trans"/>
</dbReference>
<dbReference type="Proteomes" id="UP000250235">
    <property type="component" value="Unassembled WGS sequence"/>
</dbReference>
<organism evidence="6 7">
    <name type="scientific">Dorcoceras hygrometricum</name>
    <dbReference type="NCBI Taxonomy" id="472368"/>
    <lineage>
        <taxon>Eukaryota</taxon>
        <taxon>Viridiplantae</taxon>
        <taxon>Streptophyta</taxon>
        <taxon>Embryophyta</taxon>
        <taxon>Tracheophyta</taxon>
        <taxon>Spermatophyta</taxon>
        <taxon>Magnoliopsida</taxon>
        <taxon>eudicotyledons</taxon>
        <taxon>Gunneridae</taxon>
        <taxon>Pentapetalae</taxon>
        <taxon>asterids</taxon>
        <taxon>lamiids</taxon>
        <taxon>Lamiales</taxon>
        <taxon>Gesneriaceae</taxon>
        <taxon>Didymocarpoideae</taxon>
        <taxon>Trichosporeae</taxon>
        <taxon>Loxocarpinae</taxon>
        <taxon>Dorcoceras</taxon>
    </lineage>
</organism>
<comment type="similarity">
    <text evidence="1 4">Belongs to the UDP-glycosyltransferase family.</text>
</comment>
<dbReference type="FunFam" id="3.40.50.2000:FF:000071">
    <property type="entry name" value="Glycosyltransferase"/>
    <property type="match status" value="1"/>
</dbReference>
<keyword evidence="3 4" id="KW-0808">Transferase</keyword>
<evidence type="ECO:0000256" key="5">
    <source>
        <dbReference type="RuleBase" id="RU362057"/>
    </source>
</evidence>